<evidence type="ECO:0000313" key="2">
    <source>
        <dbReference type="Proteomes" id="UP001227126"/>
    </source>
</evidence>
<gene>
    <name evidence="1" type="ORF">QO034_07735</name>
</gene>
<organism evidence="1 2">
    <name type="scientific">Sedimentitalea xiamensis</name>
    <dbReference type="NCBI Taxonomy" id="3050037"/>
    <lineage>
        <taxon>Bacteria</taxon>
        <taxon>Pseudomonadati</taxon>
        <taxon>Pseudomonadota</taxon>
        <taxon>Alphaproteobacteria</taxon>
        <taxon>Rhodobacterales</taxon>
        <taxon>Paracoccaceae</taxon>
        <taxon>Sedimentitalea</taxon>
    </lineage>
</organism>
<dbReference type="EMBL" id="JASNJE010000007">
    <property type="protein sequence ID" value="MDK3072996.1"/>
    <property type="molecule type" value="Genomic_DNA"/>
</dbReference>
<accession>A0ABT7FD06</accession>
<sequence>MKAMWTAFAAMIAISVVAWYGLGELGFSAADRASDPANVRLD</sequence>
<dbReference type="RefSeq" id="WP_284484938.1">
    <property type="nucleotide sequence ID" value="NZ_JASNJE010000007.1"/>
</dbReference>
<evidence type="ECO:0000313" key="1">
    <source>
        <dbReference type="EMBL" id="MDK3072996.1"/>
    </source>
</evidence>
<protein>
    <submittedName>
        <fullName evidence="1">Uncharacterized protein</fullName>
    </submittedName>
</protein>
<comment type="caution">
    <text evidence="1">The sequence shown here is derived from an EMBL/GenBank/DDBJ whole genome shotgun (WGS) entry which is preliminary data.</text>
</comment>
<name>A0ABT7FD06_9RHOB</name>
<dbReference type="Proteomes" id="UP001227126">
    <property type="component" value="Unassembled WGS sequence"/>
</dbReference>
<reference evidence="1 2" key="1">
    <citation type="submission" date="2023-05" db="EMBL/GenBank/DDBJ databases">
        <title>Sedimentitalea sp. nov. JM2-8.</title>
        <authorList>
            <person name="Huang J."/>
        </authorList>
    </citation>
    <scope>NUCLEOTIDE SEQUENCE [LARGE SCALE GENOMIC DNA]</scope>
    <source>
        <strain evidence="1 2">JM2-8</strain>
    </source>
</reference>
<proteinExistence type="predicted"/>
<keyword evidence="2" id="KW-1185">Reference proteome</keyword>